<keyword evidence="5" id="KW-0342">GTP-binding</keyword>
<organism evidence="8 9">
    <name type="scientific">Leptolyngbya foveolarum</name>
    <dbReference type="NCBI Taxonomy" id="47253"/>
    <lineage>
        <taxon>Bacteria</taxon>
        <taxon>Bacillati</taxon>
        <taxon>Cyanobacteriota</taxon>
        <taxon>Cyanophyceae</taxon>
        <taxon>Leptolyngbyales</taxon>
        <taxon>Leptolyngbyaceae</taxon>
        <taxon>Leptolyngbya group</taxon>
        <taxon>Leptolyngbya</taxon>
    </lineage>
</organism>
<dbReference type="InterPro" id="IPR045063">
    <property type="entry name" value="Dynamin_N"/>
</dbReference>
<name>A0A2W4TRC3_9CYAN</name>
<comment type="caution">
    <text evidence="8">The sequence shown here is derived from an EMBL/GenBank/DDBJ whole genome shotgun (WGS) entry which is preliminary data.</text>
</comment>
<dbReference type="PROSITE" id="PS51718">
    <property type="entry name" value="G_DYNAMIN_2"/>
    <property type="match status" value="1"/>
</dbReference>
<keyword evidence="6" id="KW-0472">Membrane</keyword>
<dbReference type="PANTHER" id="PTHR10465">
    <property type="entry name" value="TRANSMEMBRANE GTPASE FZO1"/>
    <property type="match status" value="1"/>
</dbReference>
<dbReference type="SUPFAM" id="SSF52540">
    <property type="entry name" value="P-loop containing nucleoside triphosphate hydrolases"/>
    <property type="match status" value="1"/>
</dbReference>
<evidence type="ECO:0000259" key="7">
    <source>
        <dbReference type="PROSITE" id="PS51718"/>
    </source>
</evidence>
<dbReference type="Proteomes" id="UP000249354">
    <property type="component" value="Unassembled WGS sequence"/>
</dbReference>
<reference evidence="8 9" key="2">
    <citation type="submission" date="2018-06" db="EMBL/GenBank/DDBJ databases">
        <title>Metagenomic assembly of (sub)arctic Cyanobacteria and their associated microbiome from non-axenic cultures.</title>
        <authorList>
            <person name="Baurain D."/>
        </authorList>
    </citation>
    <scope>NUCLEOTIDE SEQUENCE [LARGE SCALE GENOMIC DNA]</scope>
    <source>
        <strain evidence="8">ULC129bin1</strain>
    </source>
</reference>
<dbReference type="PANTHER" id="PTHR10465:SF0">
    <property type="entry name" value="SARCALUMENIN"/>
    <property type="match status" value="1"/>
</dbReference>
<evidence type="ECO:0000256" key="4">
    <source>
        <dbReference type="ARBA" id="ARBA00023054"/>
    </source>
</evidence>
<dbReference type="GO" id="GO:0016020">
    <property type="term" value="C:membrane"/>
    <property type="evidence" value="ECO:0007669"/>
    <property type="project" value="UniProtKB-SubCell"/>
</dbReference>
<evidence type="ECO:0000313" key="8">
    <source>
        <dbReference type="EMBL" id="PZO11343.1"/>
    </source>
</evidence>
<dbReference type="InterPro" id="IPR027417">
    <property type="entry name" value="P-loop_NTPase"/>
</dbReference>
<protein>
    <recommendedName>
        <fullName evidence="7">Dynamin-type G domain-containing protein</fullName>
    </recommendedName>
</protein>
<dbReference type="InterPro" id="IPR027094">
    <property type="entry name" value="Mitofusin_fam"/>
</dbReference>
<dbReference type="InterPro" id="IPR030381">
    <property type="entry name" value="G_DYNAMIN_dom"/>
</dbReference>
<reference evidence="9" key="1">
    <citation type="submission" date="2018-04" db="EMBL/GenBank/DDBJ databases">
        <authorList>
            <person name="Cornet L."/>
        </authorList>
    </citation>
    <scope>NUCLEOTIDE SEQUENCE [LARGE SCALE GENOMIC DNA]</scope>
</reference>
<dbReference type="EMBL" id="QBMC01000188">
    <property type="protein sequence ID" value="PZO11343.1"/>
    <property type="molecule type" value="Genomic_DNA"/>
</dbReference>
<comment type="subcellular location">
    <subcellularLocation>
        <location evidence="1">Membrane</location>
    </subcellularLocation>
</comment>
<evidence type="ECO:0000256" key="1">
    <source>
        <dbReference type="ARBA" id="ARBA00004370"/>
    </source>
</evidence>
<sequence length="259" mass="29415">MEYIFTDDDDIISKRNPYRQTVKRCGKTTTMLDPQRFRDINAKFVNAARSLSSKYSAQPKNTSQPASCMPSYARLKEFQSYRKQLESICIDLIQVLQGEEGYSIFPSVLEEEVRQLAQKIKSQKFRLAVVGEFSRGKSTFLNALLGEELQPVRAIPCSGTLTVLKYGTEKRVVCHYKDGTQSIIPFNQYHKQASIPKEAALGKREFELPESNIAEIVLEHPGLELCRHHVEIVDSPGLNEHSARTAVTERLLQEALLHK</sequence>
<dbReference type="GO" id="GO:0003924">
    <property type="term" value="F:GTPase activity"/>
    <property type="evidence" value="ECO:0007669"/>
    <property type="project" value="InterPro"/>
</dbReference>
<dbReference type="Gene3D" id="3.40.50.300">
    <property type="entry name" value="P-loop containing nucleotide triphosphate hydrolases"/>
    <property type="match status" value="1"/>
</dbReference>
<feature type="domain" description="Dynamin-type G" evidence="7">
    <location>
        <begin position="121"/>
        <end position="259"/>
    </location>
</feature>
<keyword evidence="3" id="KW-0378">Hydrolase</keyword>
<proteinExistence type="predicted"/>
<evidence type="ECO:0000256" key="5">
    <source>
        <dbReference type="ARBA" id="ARBA00023134"/>
    </source>
</evidence>
<evidence type="ECO:0000256" key="6">
    <source>
        <dbReference type="ARBA" id="ARBA00023136"/>
    </source>
</evidence>
<accession>A0A2W4TRC3</accession>
<dbReference type="Pfam" id="PF00350">
    <property type="entry name" value="Dynamin_N"/>
    <property type="match status" value="1"/>
</dbReference>
<keyword evidence="4" id="KW-0175">Coiled coil</keyword>
<gene>
    <name evidence="8" type="ORF">DCF25_19565</name>
</gene>
<keyword evidence="2" id="KW-0547">Nucleotide-binding</keyword>
<evidence type="ECO:0000313" key="9">
    <source>
        <dbReference type="Proteomes" id="UP000249354"/>
    </source>
</evidence>
<dbReference type="GO" id="GO:0005525">
    <property type="term" value="F:GTP binding"/>
    <property type="evidence" value="ECO:0007669"/>
    <property type="project" value="UniProtKB-KW"/>
</dbReference>
<evidence type="ECO:0000256" key="3">
    <source>
        <dbReference type="ARBA" id="ARBA00022801"/>
    </source>
</evidence>
<dbReference type="AlphaFoldDB" id="A0A2W4TRC3"/>
<evidence type="ECO:0000256" key="2">
    <source>
        <dbReference type="ARBA" id="ARBA00022741"/>
    </source>
</evidence>